<keyword evidence="6 10" id="KW-0689">Ribosomal protein</keyword>
<reference evidence="14" key="1">
    <citation type="submission" date="2019-09" db="EMBL/GenBank/DDBJ databases">
        <title>Characterisation of the sponge microbiome using genome-centric metagenomics.</title>
        <authorList>
            <person name="Engelberts J.P."/>
            <person name="Robbins S.J."/>
            <person name="De Goeij J.M."/>
            <person name="Aranda M."/>
            <person name="Bell S.C."/>
            <person name="Webster N.S."/>
        </authorList>
    </citation>
    <scope>NUCLEOTIDE SEQUENCE</scope>
    <source>
        <strain evidence="14">SB0662_bin_9</strain>
    </source>
</reference>
<keyword evidence="7 10" id="KW-0687">Ribonucleoprotein</keyword>
<evidence type="ECO:0000256" key="10">
    <source>
        <dbReference type="HAMAP-Rule" id="MF_01331"/>
    </source>
</evidence>
<evidence type="ECO:0000256" key="11">
    <source>
        <dbReference type="RuleBase" id="RU004005"/>
    </source>
</evidence>
<organism evidence="14">
    <name type="scientific">Caldilineaceae bacterium SB0662_bin_9</name>
    <dbReference type="NCBI Taxonomy" id="2605258"/>
    <lineage>
        <taxon>Bacteria</taxon>
        <taxon>Bacillati</taxon>
        <taxon>Chloroflexota</taxon>
        <taxon>Caldilineae</taxon>
        <taxon>Caldilineales</taxon>
        <taxon>Caldilineaceae</taxon>
    </lineage>
</organism>
<keyword evidence="4 10" id="KW-0699">rRNA-binding</keyword>
<comment type="subunit">
    <text evidence="3 10 12">Part of the 50S ribosomal subunit.</text>
</comment>
<dbReference type="GO" id="GO:0003735">
    <property type="term" value="F:structural constituent of ribosome"/>
    <property type="evidence" value="ECO:0007669"/>
    <property type="project" value="InterPro"/>
</dbReference>
<sequence>MEVTAKMRFTGISARKARLVVNEVRGMHALEAVDMLRHMPQRAAGVLAGTITSALHNASENLGLDQDDMYIKAVYADQAPMRRWRRFAGRGRFKPWRRRSSHITVVLDEVDAADDWLEEAI</sequence>
<evidence type="ECO:0000313" key="14">
    <source>
        <dbReference type="EMBL" id="MYD91152.1"/>
    </source>
</evidence>
<dbReference type="InterPro" id="IPR001063">
    <property type="entry name" value="Ribosomal_uL22"/>
</dbReference>
<evidence type="ECO:0000256" key="5">
    <source>
        <dbReference type="ARBA" id="ARBA00022884"/>
    </source>
</evidence>
<dbReference type="InterPro" id="IPR047867">
    <property type="entry name" value="Ribosomal_uL22_bac/org-type"/>
</dbReference>
<dbReference type="GO" id="GO:0006412">
    <property type="term" value="P:translation"/>
    <property type="evidence" value="ECO:0007669"/>
    <property type="project" value="UniProtKB-UniRule"/>
</dbReference>
<dbReference type="InterPro" id="IPR005727">
    <property type="entry name" value="Ribosomal_uL22_bac/chlpt-type"/>
</dbReference>
<evidence type="ECO:0000256" key="4">
    <source>
        <dbReference type="ARBA" id="ARBA00022730"/>
    </source>
</evidence>
<evidence type="ECO:0000256" key="7">
    <source>
        <dbReference type="ARBA" id="ARBA00023274"/>
    </source>
</evidence>
<gene>
    <name evidence="10" type="primary">rplV</name>
    <name evidence="14" type="ORF">F4Y08_12580</name>
</gene>
<evidence type="ECO:0000256" key="12">
    <source>
        <dbReference type="RuleBase" id="RU004006"/>
    </source>
</evidence>
<dbReference type="CDD" id="cd00336">
    <property type="entry name" value="Ribosomal_L22"/>
    <property type="match status" value="1"/>
</dbReference>
<dbReference type="Pfam" id="PF00237">
    <property type="entry name" value="Ribosomal_L22"/>
    <property type="match status" value="1"/>
</dbReference>
<evidence type="ECO:0000256" key="2">
    <source>
        <dbReference type="ARBA" id="ARBA00009451"/>
    </source>
</evidence>
<evidence type="ECO:0000256" key="9">
    <source>
        <dbReference type="ARBA" id="ARBA00035207"/>
    </source>
</evidence>
<dbReference type="HAMAP" id="MF_01331_B">
    <property type="entry name" value="Ribosomal_uL22_B"/>
    <property type="match status" value="1"/>
</dbReference>
<dbReference type="SUPFAM" id="SSF54843">
    <property type="entry name" value="Ribosomal protein L22"/>
    <property type="match status" value="1"/>
</dbReference>
<evidence type="ECO:0000256" key="8">
    <source>
        <dbReference type="ARBA" id="ARBA00025084"/>
    </source>
</evidence>
<dbReference type="GO" id="GO:0022625">
    <property type="term" value="C:cytosolic large ribosomal subunit"/>
    <property type="evidence" value="ECO:0007669"/>
    <property type="project" value="TreeGrafter"/>
</dbReference>
<dbReference type="Gene3D" id="3.90.470.10">
    <property type="entry name" value="Ribosomal protein L22/L17"/>
    <property type="match status" value="1"/>
</dbReference>
<dbReference type="GO" id="GO:0019843">
    <property type="term" value="F:rRNA binding"/>
    <property type="evidence" value="ECO:0007669"/>
    <property type="project" value="UniProtKB-UniRule"/>
</dbReference>
<dbReference type="PANTHER" id="PTHR13501:SF8">
    <property type="entry name" value="LARGE RIBOSOMAL SUBUNIT PROTEIN UL22M"/>
    <property type="match status" value="1"/>
</dbReference>
<protein>
    <recommendedName>
        <fullName evidence="9 10">Large ribosomal subunit protein uL22</fullName>
    </recommendedName>
</protein>
<proteinExistence type="inferred from homology"/>
<dbReference type="EMBL" id="VXPY01000087">
    <property type="protein sequence ID" value="MYD91152.1"/>
    <property type="molecule type" value="Genomic_DNA"/>
</dbReference>
<comment type="function">
    <text evidence="10 13">This protein binds specifically to 23S rRNA; its binding is stimulated by other ribosomal proteins, e.g., L4, L17, and L20. It is important during the early stages of 50S assembly. It makes multiple contacts with different domains of the 23S rRNA in the assembled 50S subunit and ribosome.</text>
</comment>
<dbReference type="InterPro" id="IPR036394">
    <property type="entry name" value="Ribosomal_uL22_sf"/>
</dbReference>
<keyword evidence="5 10" id="KW-0694">RNA-binding</keyword>
<evidence type="ECO:0000256" key="6">
    <source>
        <dbReference type="ARBA" id="ARBA00022980"/>
    </source>
</evidence>
<dbReference type="PANTHER" id="PTHR13501">
    <property type="entry name" value="CHLOROPLAST 50S RIBOSOMAL PROTEIN L22-RELATED"/>
    <property type="match status" value="1"/>
</dbReference>
<evidence type="ECO:0000256" key="13">
    <source>
        <dbReference type="RuleBase" id="RU004008"/>
    </source>
</evidence>
<comment type="function">
    <text evidence="8">This protein binds specifically to 23S rRNA; its binding is stimulated by other ribosomal proteins, e.g. L4, L17, and L20. It is important during the early stages of 50S assembly. It makes multiple contacts with different domains of the 23S rRNA in the assembled 50S subunit and ribosome.</text>
</comment>
<comment type="function">
    <text evidence="1 10">The globular domain of the protein is located near the polypeptide exit tunnel on the outside of the subunit, while an extended beta-hairpin is found that lines the wall of the exit tunnel in the center of the 70S ribosome.</text>
</comment>
<name>A0A6B1DWY5_9CHLR</name>
<evidence type="ECO:0000256" key="3">
    <source>
        <dbReference type="ARBA" id="ARBA00011838"/>
    </source>
</evidence>
<dbReference type="NCBIfam" id="TIGR01044">
    <property type="entry name" value="rplV_bact"/>
    <property type="match status" value="1"/>
</dbReference>
<evidence type="ECO:0000256" key="1">
    <source>
        <dbReference type="ARBA" id="ARBA00003478"/>
    </source>
</evidence>
<comment type="caution">
    <text evidence="14">The sequence shown here is derived from an EMBL/GenBank/DDBJ whole genome shotgun (WGS) entry which is preliminary data.</text>
</comment>
<comment type="similarity">
    <text evidence="2 10 11">Belongs to the universal ribosomal protein uL22 family.</text>
</comment>
<dbReference type="AlphaFoldDB" id="A0A6B1DWY5"/>
<accession>A0A6B1DWY5</accession>